<comment type="caution">
    <text evidence="2">The sequence shown here is derived from an EMBL/GenBank/DDBJ whole genome shotgun (WGS) entry which is preliminary data.</text>
</comment>
<evidence type="ECO:0000256" key="1">
    <source>
        <dbReference type="SAM" id="MobiDB-lite"/>
    </source>
</evidence>
<proteinExistence type="predicted"/>
<dbReference type="GO" id="GO:0020037">
    <property type="term" value="F:heme binding"/>
    <property type="evidence" value="ECO:0007669"/>
    <property type="project" value="InterPro"/>
</dbReference>
<feature type="region of interest" description="Disordered" evidence="1">
    <location>
        <begin position="1"/>
        <end position="23"/>
    </location>
</feature>
<reference evidence="2" key="1">
    <citation type="submission" date="2023-01" db="EMBL/GenBank/DDBJ databases">
        <title>Genome assembly of the deep-sea coral Lophelia pertusa.</title>
        <authorList>
            <person name="Herrera S."/>
            <person name="Cordes E."/>
        </authorList>
    </citation>
    <scope>NUCLEOTIDE SEQUENCE</scope>
    <source>
        <strain evidence="2">USNM1676648</strain>
        <tissue evidence="2">Polyp</tissue>
    </source>
</reference>
<protein>
    <submittedName>
        <fullName evidence="2">Arachidonate 5-lipoxygenase</fullName>
    </submittedName>
</protein>
<dbReference type="EMBL" id="MU827781">
    <property type="protein sequence ID" value="KAJ7337199.1"/>
    <property type="molecule type" value="Genomic_DNA"/>
</dbReference>
<dbReference type="OrthoDB" id="5978427at2759"/>
<dbReference type="SUPFAM" id="SSF56634">
    <property type="entry name" value="Heme-dependent catalase-like"/>
    <property type="match status" value="1"/>
</dbReference>
<dbReference type="InterPro" id="IPR020835">
    <property type="entry name" value="Catalase_sf"/>
</dbReference>
<accession>A0A9W9YEP7</accession>
<organism evidence="2 3">
    <name type="scientific">Desmophyllum pertusum</name>
    <dbReference type="NCBI Taxonomy" id="174260"/>
    <lineage>
        <taxon>Eukaryota</taxon>
        <taxon>Metazoa</taxon>
        <taxon>Cnidaria</taxon>
        <taxon>Anthozoa</taxon>
        <taxon>Hexacorallia</taxon>
        <taxon>Scleractinia</taxon>
        <taxon>Caryophylliina</taxon>
        <taxon>Caryophylliidae</taxon>
        <taxon>Desmophyllum</taxon>
    </lineage>
</organism>
<name>A0A9W9YEP7_9CNID</name>
<feature type="compositionally biased region" description="Basic and acidic residues" evidence="1">
    <location>
        <begin position="1"/>
        <end position="11"/>
    </location>
</feature>
<evidence type="ECO:0000313" key="3">
    <source>
        <dbReference type="Proteomes" id="UP001163046"/>
    </source>
</evidence>
<dbReference type="Gene3D" id="2.40.180.10">
    <property type="entry name" value="Catalase core domain"/>
    <property type="match status" value="1"/>
</dbReference>
<sequence length="211" mass="24170">MGDELYLRKMEEADEPPPKAGPLSATQMARYVKRYQTRFALKTLVTRQRGTHARGVGAIGTVTVLDNPHLPEHDFFNAGHVYPVRLRHANLVRPDDAQLDVRAVSLKFDDSDFKSPFDLMMHTGEEAAFWNIFSFDKMITALAGGPKTFKAFCLEDPWNFHLAIAVFRRGLDSFTDQRYYSWMAFEYKAKDGVPRYAKFRLVPADDREETG</sequence>
<evidence type="ECO:0000313" key="2">
    <source>
        <dbReference type="EMBL" id="KAJ7337199.1"/>
    </source>
</evidence>
<keyword evidence="3" id="KW-1185">Reference proteome</keyword>
<dbReference type="Proteomes" id="UP001163046">
    <property type="component" value="Unassembled WGS sequence"/>
</dbReference>
<dbReference type="AlphaFoldDB" id="A0A9W9YEP7"/>
<gene>
    <name evidence="2" type="primary">ALOX12B_3</name>
    <name evidence="2" type="ORF">OS493_010056</name>
</gene>